<feature type="transmembrane region" description="Helical" evidence="6">
    <location>
        <begin position="98"/>
        <end position="121"/>
    </location>
</feature>
<feature type="transmembrane region" description="Helical" evidence="6">
    <location>
        <begin position="75"/>
        <end position="92"/>
    </location>
</feature>
<feature type="domain" description="Major facilitator superfamily (MFS) profile" evidence="7">
    <location>
        <begin position="9"/>
        <end position="383"/>
    </location>
</feature>
<feature type="transmembrane region" description="Helical" evidence="6">
    <location>
        <begin position="205"/>
        <end position="226"/>
    </location>
</feature>
<sequence length="387" mass="40473">MIKKQINADLFLLLFCTFSTAAANSVVFASMSELQEKYGYADSALGLIAGTGFALGLVVQLFVAPLADRGHGRKLIQLGLALAGIGSVVFVFGDSLGWFIVGRAIVGASLGCTFLAVRALAANLDRTRSAERLGAVAGTEIGGFVTGPLVGSLLIDPFGLDTTFLVFGAMAVFALVVIMPRRFPELVKTSESEKSSLDLLRLPEIRVALLLTLAVTFPTGMFDALWDRFLDDLGGNNAMTGLTFAVYGLPFILFSSRAGKLIDKRSPVAVALWLVIPVSLMTMSYGFFKSPWLILGLGLIEGTVQSAIAPAGMAAIAKAAPLGRASAAQGLSGSVNVFGQMLAAFIAPSIYGNFGARTTFVTVGIGIGAVAAIAALLHAKNLRDITR</sequence>
<evidence type="ECO:0000256" key="3">
    <source>
        <dbReference type="ARBA" id="ARBA00022692"/>
    </source>
</evidence>
<dbReference type="PANTHER" id="PTHR43124">
    <property type="entry name" value="PURINE EFFLUX PUMP PBUE"/>
    <property type="match status" value="1"/>
</dbReference>
<dbReference type="InterPro" id="IPR050189">
    <property type="entry name" value="MFS_Efflux_Transporters"/>
</dbReference>
<keyword evidence="2" id="KW-1003">Cell membrane</keyword>
<dbReference type="PROSITE" id="PS50850">
    <property type="entry name" value="MFS"/>
    <property type="match status" value="1"/>
</dbReference>
<feature type="transmembrane region" description="Helical" evidence="6">
    <location>
        <begin position="45"/>
        <end position="63"/>
    </location>
</feature>
<feature type="transmembrane region" description="Helical" evidence="6">
    <location>
        <begin position="133"/>
        <end position="151"/>
    </location>
</feature>
<evidence type="ECO:0000259" key="7">
    <source>
        <dbReference type="PROSITE" id="PS50850"/>
    </source>
</evidence>
<keyword evidence="5 6" id="KW-0472">Membrane</keyword>
<dbReference type="GO" id="GO:0022857">
    <property type="term" value="F:transmembrane transporter activity"/>
    <property type="evidence" value="ECO:0007669"/>
    <property type="project" value="InterPro"/>
</dbReference>
<feature type="transmembrane region" description="Helical" evidence="6">
    <location>
        <begin position="360"/>
        <end position="379"/>
    </location>
</feature>
<feature type="transmembrane region" description="Helical" evidence="6">
    <location>
        <begin position="268"/>
        <end position="288"/>
    </location>
</feature>
<dbReference type="GO" id="GO:0005886">
    <property type="term" value="C:plasma membrane"/>
    <property type="evidence" value="ECO:0007669"/>
    <property type="project" value="UniProtKB-SubCell"/>
</dbReference>
<feature type="transmembrane region" description="Helical" evidence="6">
    <location>
        <begin position="238"/>
        <end position="256"/>
    </location>
</feature>
<dbReference type="AlphaFoldDB" id="A0A6J6BPM2"/>
<keyword evidence="4 6" id="KW-1133">Transmembrane helix</keyword>
<dbReference type="Gene3D" id="1.20.1250.20">
    <property type="entry name" value="MFS general substrate transporter like domains"/>
    <property type="match status" value="2"/>
</dbReference>
<proteinExistence type="predicted"/>
<reference evidence="8" key="1">
    <citation type="submission" date="2020-05" db="EMBL/GenBank/DDBJ databases">
        <authorList>
            <person name="Chiriac C."/>
            <person name="Salcher M."/>
            <person name="Ghai R."/>
            <person name="Kavagutti S V."/>
        </authorList>
    </citation>
    <scope>NUCLEOTIDE SEQUENCE</scope>
</reference>
<dbReference type="EMBL" id="CAEZSE010000157">
    <property type="protein sequence ID" value="CAB4540597.1"/>
    <property type="molecule type" value="Genomic_DNA"/>
</dbReference>
<feature type="transmembrane region" description="Helical" evidence="6">
    <location>
        <begin position="163"/>
        <end position="184"/>
    </location>
</feature>
<accession>A0A6J6BPM2</accession>
<comment type="subcellular location">
    <subcellularLocation>
        <location evidence="1">Cell membrane</location>
        <topology evidence="1">Multi-pass membrane protein</topology>
    </subcellularLocation>
</comment>
<evidence type="ECO:0000313" key="8">
    <source>
        <dbReference type="EMBL" id="CAB4540597.1"/>
    </source>
</evidence>
<evidence type="ECO:0000256" key="5">
    <source>
        <dbReference type="ARBA" id="ARBA00023136"/>
    </source>
</evidence>
<name>A0A6J6BPM2_9ZZZZ</name>
<gene>
    <name evidence="8" type="ORF">UFOPK1353_00907</name>
</gene>
<protein>
    <submittedName>
        <fullName evidence="8">Unannotated protein</fullName>
    </submittedName>
</protein>
<evidence type="ECO:0000256" key="2">
    <source>
        <dbReference type="ARBA" id="ARBA00022475"/>
    </source>
</evidence>
<dbReference type="Pfam" id="PF07690">
    <property type="entry name" value="MFS_1"/>
    <property type="match status" value="1"/>
</dbReference>
<keyword evidence="3 6" id="KW-0812">Transmembrane</keyword>
<dbReference type="InterPro" id="IPR011701">
    <property type="entry name" value="MFS"/>
</dbReference>
<dbReference type="PANTHER" id="PTHR43124:SF3">
    <property type="entry name" value="CHLORAMPHENICOL EFFLUX PUMP RV0191"/>
    <property type="match status" value="1"/>
</dbReference>
<dbReference type="InterPro" id="IPR020846">
    <property type="entry name" value="MFS_dom"/>
</dbReference>
<dbReference type="InterPro" id="IPR036259">
    <property type="entry name" value="MFS_trans_sf"/>
</dbReference>
<organism evidence="8">
    <name type="scientific">freshwater metagenome</name>
    <dbReference type="NCBI Taxonomy" id="449393"/>
    <lineage>
        <taxon>unclassified sequences</taxon>
        <taxon>metagenomes</taxon>
        <taxon>ecological metagenomes</taxon>
    </lineage>
</organism>
<evidence type="ECO:0000256" key="6">
    <source>
        <dbReference type="SAM" id="Phobius"/>
    </source>
</evidence>
<evidence type="ECO:0000256" key="4">
    <source>
        <dbReference type="ARBA" id="ARBA00022989"/>
    </source>
</evidence>
<dbReference type="SUPFAM" id="SSF103473">
    <property type="entry name" value="MFS general substrate transporter"/>
    <property type="match status" value="1"/>
</dbReference>
<evidence type="ECO:0000256" key="1">
    <source>
        <dbReference type="ARBA" id="ARBA00004651"/>
    </source>
</evidence>